<dbReference type="AlphaFoldDB" id="A0A074VN49"/>
<accession>A0A074VN49</accession>
<dbReference type="Pfam" id="PF12937">
    <property type="entry name" value="F-box-like"/>
    <property type="match status" value="1"/>
</dbReference>
<dbReference type="RefSeq" id="XP_040876120.1">
    <property type="nucleotide sequence ID" value="XM_041023333.1"/>
</dbReference>
<dbReference type="PROSITE" id="PS50181">
    <property type="entry name" value="FBOX"/>
    <property type="match status" value="1"/>
</dbReference>
<evidence type="ECO:0000259" key="1">
    <source>
        <dbReference type="PROSITE" id="PS50181"/>
    </source>
</evidence>
<feature type="domain" description="F-box" evidence="1">
    <location>
        <begin position="8"/>
        <end position="39"/>
    </location>
</feature>
<evidence type="ECO:0000313" key="3">
    <source>
        <dbReference type="Proteomes" id="UP000030672"/>
    </source>
</evidence>
<feature type="non-terminal residue" evidence="2">
    <location>
        <position position="226"/>
    </location>
</feature>
<dbReference type="InterPro" id="IPR036047">
    <property type="entry name" value="F-box-like_dom_sf"/>
</dbReference>
<dbReference type="InterPro" id="IPR001810">
    <property type="entry name" value="F-box_dom"/>
</dbReference>
<name>A0A074VN49_AURM1</name>
<dbReference type="EMBL" id="KL584850">
    <property type="protein sequence ID" value="KEQ59097.1"/>
    <property type="molecule type" value="Genomic_DNA"/>
</dbReference>
<reference evidence="2 3" key="1">
    <citation type="journal article" date="2014" name="BMC Genomics">
        <title>Genome sequencing of four Aureobasidium pullulans varieties: biotechnological potential, stress tolerance, and description of new species.</title>
        <authorList>
            <person name="Gostin Ar C."/>
            <person name="Ohm R.A."/>
            <person name="Kogej T."/>
            <person name="Sonjak S."/>
            <person name="Turk M."/>
            <person name="Zajc J."/>
            <person name="Zalar P."/>
            <person name="Grube M."/>
            <person name="Sun H."/>
            <person name="Han J."/>
            <person name="Sharma A."/>
            <person name="Chiniquy J."/>
            <person name="Ngan C.Y."/>
            <person name="Lipzen A."/>
            <person name="Barry K."/>
            <person name="Grigoriev I.V."/>
            <person name="Gunde-Cimerman N."/>
        </authorList>
    </citation>
    <scope>NUCLEOTIDE SEQUENCE [LARGE SCALE GENOMIC DNA]</scope>
    <source>
        <strain evidence="2 3">CBS 110374</strain>
    </source>
</reference>
<gene>
    <name evidence="2" type="ORF">M437DRAFT_58081</name>
</gene>
<dbReference type="GeneID" id="63916706"/>
<sequence length="226" mass="25400">MAGSAFRRLTLATLPTEMLGRIFWLVDSADLINLRLVCKLICATANKPFAVRNFETRRHNVTEDSFKVLLAISAHETFGAYLKNIVLCPARTLRAVLESDVGENDGIVVDNSFIRSGRFSELMQQALSNIKQHSDSIAIGVHEDYYLERYCRHDCPMIPKRKLFYGEKDFYETAKFGTVLEMPEALELLFAEMRAASISINGLGVDLARHSCYDAEGETQKAIGKL</sequence>
<dbReference type="Proteomes" id="UP000030672">
    <property type="component" value="Unassembled WGS sequence"/>
</dbReference>
<keyword evidence="3" id="KW-1185">Reference proteome</keyword>
<proteinExistence type="predicted"/>
<dbReference type="SUPFAM" id="SSF81383">
    <property type="entry name" value="F-box domain"/>
    <property type="match status" value="1"/>
</dbReference>
<protein>
    <recommendedName>
        <fullName evidence="1">F-box domain-containing protein</fullName>
    </recommendedName>
</protein>
<evidence type="ECO:0000313" key="2">
    <source>
        <dbReference type="EMBL" id="KEQ59097.1"/>
    </source>
</evidence>
<dbReference type="CDD" id="cd09917">
    <property type="entry name" value="F-box_SF"/>
    <property type="match status" value="1"/>
</dbReference>
<organism evidence="2 3">
    <name type="scientific">Aureobasidium melanogenum (strain CBS 110374)</name>
    <name type="common">Aureobasidium pullulans var. melanogenum</name>
    <dbReference type="NCBI Taxonomy" id="1043003"/>
    <lineage>
        <taxon>Eukaryota</taxon>
        <taxon>Fungi</taxon>
        <taxon>Dikarya</taxon>
        <taxon>Ascomycota</taxon>
        <taxon>Pezizomycotina</taxon>
        <taxon>Dothideomycetes</taxon>
        <taxon>Dothideomycetidae</taxon>
        <taxon>Dothideales</taxon>
        <taxon>Saccotheciaceae</taxon>
        <taxon>Aureobasidium</taxon>
    </lineage>
</organism>
<dbReference type="HOGENOM" id="CLU_1227316_0_0_1"/>
<dbReference type="STRING" id="1043003.A0A074VN49"/>